<name>A0AAW0XQ58_CHEQU</name>
<dbReference type="AlphaFoldDB" id="A0AAW0XQ58"/>
<comment type="similarity">
    <text evidence="1">Belongs to the RINT1 family.</text>
</comment>
<dbReference type="FunFam" id="1.20.58.670:FF:000003">
    <property type="entry name" value="RAD50-interacting protein 1"/>
    <property type="match status" value="1"/>
</dbReference>
<dbReference type="EMBL" id="JARKIK010000030">
    <property type="protein sequence ID" value="KAK8741445.1"/>
    <property type="molecule type" value="Genomic_DNA"/>
</dbReference>
<dbReference type="PROSITE" id="PS51386">
    <property type="entry name" value="RINT1_TIP20"/>
    <property type="match status" value="1"/>
</dbReference>
<feature type="coiled-coil region" evidence="2">
    <location>
        <begin position="38"/>
        <end position="65"/>
    </location>
</feature>
<comment type="caution">
    <text evidence="3">The sequence shown here is derived from an EMBL/GenBank/DDBJ whole genome shotgun (WGS) entry which is preliminary data.</text>
</comment>
<keyword evidence="2" id="KW-0175">Coiled coil</keyword>
<dbReference type="EMBL" id="JARKIK010000030">
    <property type="protein sequence ID" value="KAK8741446.1"/>
    <property type="molecule type" value="Genomic_DNA"/>
</dbReference>
<gene>
    <name evidence="3" type="ORF">OTU49_002220</name>
</gene>
<proteinExistence type="inferred from homology"/>
<sequence length="817" mass="93171">MVSLELNSSLDALVDQDEINHAVVQQLNSVFGNNLKNLEKVSELVQELTRTKDELEKRLRFATTEAPDKITKAVKAAEEALKKEEILGAQCDRLHYQVTGHIQKYGQLLDDIGPGVRQVRELQRVKLYQDFVNAVDGQSKEIESALHIGAEGQALVGYSHLLETAKGVQGSRCLNLVAFVTNTLLYWHQVCTHRFTSEFESVLKAIKWPFTSSNESVHQPPASQESIQRLCTLTQYFLQLSLPDAIASENSRKSDSPAASPAIAMDFETSVLPIHLLVRPLEVRFFFHFSGNKPTNRRENPEWYFTQILKWISAHENFLKTRIQPVLNRCGHQKTSAKVEFMRGLVRLVVIKLAADLPEVQYDDDIFCSTVQETLNFEREISLTYGYPASQPSVLSVLTQGRIFAWWIRVERKFALELMDELVSDDGAWQAEESGEAAHCGERLILLLQGITDRYKRLPQPGHRLQFLELQLELLDDFRVRVLQVMKSEKQDPLTSHYPAILNTVHYITATLHDWADLPFFVEMQYYQECFSRIQEQTSEALASYDNTVLPTTSPDDPASFIFNSHDVSLISTSISPESLARQDALESLNINTDAPTTSQMAEVSGSVFDGTIRLYTHIEGEMVRTLATYVFTEVRARSQPYRQDKWFHTIIPRATTDFNKINELSPSICPLLEVLARHLHALRDILAAPLFMQLWQIVADTLNKYVYEEVILQTRFSDAGATQFKFDMTRGLFPIFGAFTQKPENFFRLVKESVILLTLPHPTAFLLRDTIRMWQDDQDSFSLVVSPVKALAEHSVVLLRPKEADTVLNIRIYDRD</sequence>
<dbReference type="EMBL" id="JARKIK010000030">
    <property type="protein sequence ID" value="KAK8741443.1"/>
    <property type="molecule type" value="Genomic_DNA"/>
</dbReference>
<dbReference type="Pfam" id="PF04437">
    <property type="entry name" value="RINT1_TIP1"/>
    <property type="match status" value="1"/>
</dbReference>
<dbReference type="EMBL" id="JARKIK010000030">
    <property type="protein sequence ID" value="KAK8741444.1"/>
    <property type="molecule type" value="Genomic_DNA"/>
</dbReference>
<evidence type="ECO:0000313" key="4">
    <source>
        <dbReference type="Proteomes" id="UP001445076"/>
    </source>
</evidence>
<reference evidence="3" key="2">
    <citation type="submission" date="2024-01" db="EMBL/GenBank/DDBJ databases">
        <authorList>
            <person name="He J."/>
            <person name="Wang M."/>
            <person name="Zheng J."/>
            <person name="Liu Z."/>
        </authorList>
    </citation>
    <scope>NUCLEOTIDE SEQUENCE</scope>
    <source>
        <strain evidence="3">ZL_2023a</strain>
        <tissue evidence="3">Muscle</tissue>
    </source>
</reference>
<dbReference type="GO" id="GO:0060628">
    <property type="term" value="P:regulation of ER to Golgi vesicle-mediated transport"/>
    <property type="evidence" value="ECO:0007669"/>
    <property type="project" value="TreeGrafter"/>
</dbReference>
<dbReference type="InterPro" id="IPR007528">
    <property type="entry name" value="RINT1_Tip20"/>
</dbReference>
<dbReference type="PANTHER" id="PTHR13520:SF0">
    <property type="entry name" value="RAD50-INTERACTING PROTEIN 1"/>
    <property type="match status" value="1"/>
</dbReference>
<dbReference type="GO" id="GO:0006890">
    <property type="term" value="P:retrograde vesicle-mediated transport, Golgi to endoplasmic reticulum"/>
    <property type="evidence" value="ECO:0007669"/>
    <property type="project" value="InterPro"/>
</dbReference>
<evidence type="ECO:0000256" key="1">
    <source>
        <dbReference type="ARBA" id="ARBA00061158"/>
    </source>
</evidence>
<reference evidence="3 4" key="1">
    <citation type="journal article" date="2024" name="BMC Genomics">
        <title>Genome assembly of redclaw crayfish (Cherax quadricarinatus) provides insights into its immune adaptation and hypoxia tolerance.</title>
        <authorList>
            <person name="Liu Z."/>
            <person name="Zheng J."/>
            <person name="Li H."/>
            <person name="Fang K."/>
            <person name="Wang S."/>
            <person name="He J."/>
            <person name="Zhou D."/>
            <person name="Weng S."/>
            <person name="Chi M."/>
            <person name="Gu Z."/>
            <person name="He J."/>
            <person name="Li F."/>
            <person name="Wang M."/>
        </authorList>
    </citation>
    <scope>NUCLEOTIDE SEQUENCE [LARGE SCALE GENOMIC DNA]</scope>
    <source>
        <strain evidence="3">ZL_2023a</strain>
    </source>
</reference>
<organism evidence="3 4">
    <name type="scientific">Cherax quadricarinatus</name>
    <name type="common">Australian red claw crayfish</name>
    <dbReference type="NCBI Taxonomy" id="27406"/>
    <lineage>
        <taxon>Eukaryota</taxon>
        <taxon>Metazoa</taxon>
        <taxon>Ecdysozoa</taxon>
        <taxon>Arthropoda</taxon>
        <taxon>Crustacea</taxon>
        <taxon>Multicrustacea</taxon>
        <taxon>Malacostraca</taxon>
        <taxon>Eumalacostraca</taxon>
        <taxon>Eucarida</taxon>
        <taxon>Decapoda</taxon>
        <taxon>Pleocyemata</taxon>
        <taxon>Astacidea</taxon>
        <taxon>Parastacoidea</taxon>
        <taxon>Parastacidae</taxon>
        <taxon>Cherax</taxon>
    </lineage>
</organism>
<protein>
    <recommendedName>
        <fullName evidence="5">RAD50-interacting protein 1</fullName>
    </recommendedName>
</protein>
<dbReference type="EMBL" id="JARKIK010000030">
    <property type="protein sequence ID" value="KAK8741442.1"/>
    <property type="molecule type" value="Genomic_DNA"/>
</dbReference>
<dbReference type="Proteomes" id="UP001445076">
    <property type="component" value="Unassembled WGS sequence"/>
</dbReference>
<dbReference type="EMBL" id="JARKIK010000030">
    <property type="protein sequence ID" value="KAK8741437.1"/>
    <property type="molecule type" value="Genomic_DNA"/>
</dbReference>
<dbReference type="Gene3D" id="1.20.58.670">
    <property type="entry name" value="Dsl1p vesicle tethering complex, Tip20p subunit, domain D"/>
    <property type="match status" value="1"/>
</dbReference>
<dbReference type="GO" id="GO:0006888">
    <property type="term" value="P:endoplasmic reticulum to Golgi vesicle-mediated transport"/>
    <property type="evidence" value="ECO:0007669"/>
    <property type="project" value="InterPro"/>
</dbReference>
<accession>A0AAW0XQ58</accession>
<evidence type="ECO:0008006" key="5">
    <source>
        <dbReference type="Google" id="ProtNLM"/>
    </source>
</evidence>
<evidence type="ECO:0000313" key="3">
    <source>
        <dbReference type="EMBL" id="KAK8741443.1"/>
    </source>
</evidence>
<keyword evidence="4" id="KW-1185">Reference proteome</keyword>
<evidence type="ECO:0000256" key="2">
    <source>
        <dbReference type="SAM" id="Coils"/>
    </source>
</evidence>
<dbReference type="PANTHER" id="PTHR13520">
    <property type="entry name" value="RAD50-INTERACTING PROTEIN 1 RINT-1"/>
    <property type="match status" value="1"/>
</dbReference>
<dbReference type="EMBL" id="JARKIK010000030">
    <property type="protein sequence ID" value="KAK8741439.1"/>
    <property type="molecule type" value="Genomic_DNA"/>
</dbReference>
<dbReference type="InterPro" id="IPR042044">
    <property type="entry name" value="EXOC6PINT-1/Sec15/Tip20_C_dom2"/>
</dbReference>
<dbReference type="GO" id="GO:0070939">
    <property type="term" value="C:Dsl1/NZR complex"/>
    <property type="evidence" value="ECO:0007669"/>
    <property type="project" value="InterPro"/>
</dbReference>